<dbReference type="Pfam" id="PF03602">
    <property type="entry name" value="Cons_hypoth95"/>
    <property type="match status" value="1"/>
</dbReference>
<proteinExistence type="predicted"/>
<gene>
    <name evidence="3" type="ORF">EDC03_1366</name>
</gene>
<dbReference type="PIRSF" id="PIRSF004553">
    <property type="entry name" value="CHP00095"/>
    <property type="match status" value="1"/>
</dbReference>
<reference evidence="3 4" key="1">
    <citation type="journal article" date="2015" name="Stand. Genomic Sci.">
        <title>Genomic Encyclopedia of Bacterial and Archaeal Type Strains, Phase III: the genomes of soil and plant-associated and newly described type strains.</title>
        <authorList>
            <person name="Whitman W.B."/>
            <person name="Woyke T."/>
            <person name="Klenk H.P."/>
            <person name="Zhou Y."/>
            <person name="Lilburn T.G."/>
            <person name="Beck B.J."/>
            <person name="De Vos P."/>
            <person name="Vandamme P."/>
            <person name="Eisen J.A."/>
            <person name="Garrity G."/>
            <person name="Hugenholtz P."/>
            <person name="Kyrpides N.C."/>
        </authorList>
    </citation>
    <scope>NUCLEOTIDE SEQUENCE [LARGE SCALE GENOMIC DNA]</scope>
    <source>
        <strain evidence="3 4">CECT 7306</strain>
    </source>
</reference>
<sequence>MTRLVAGRAGGRTLVVPRGATRPTSERVREALFSRLEHEGLCDGTRVLDLYAGSGALGLEAASRGAAAVVLVDAGREAAGACRRNAEGTGLAAALGGDGLVVVEQPVERVVAATPGGATAALAPGADLVLVDPPYDLAEDALARVLGDLVAHGWLAPAAVVVVERARRTPEPTWPARLERYAEKRYGDTVLWSAELVDDPAGDGPADAG</sequence>
<protein>
    <submittedName>
        <fullName evidence="3">16S rRNA (Guanine966-N2)-methyltransferase</fullName>
    </submittedName>
</protein>
<organism evidence="3 4">
    <name type="scientific">Pseudokineococcus lusitanus</name>
    <dbReference type="NCBI Taxonomy" id="763993"/>
    <lineage>
        <taxon>Bacteria</taxon>
        <taxon>Bacillati</taxon>
        <taxon>Actinomycetota</taxon>
        <taxon>Actinomycetes</taxon>
        <taxon>Kineosporiales</taxon>
        <taxon>Kineosporiaceae</taxon>
        <taxon>Pseudokineococcus</taxon>
    </lineage>
</organism>
<keyword evidence="4" id="KW-1185">Reference proteome</keyword>
<evidence type="ECO:0000256" key="2">
    <source>
        <dbReference type="ARBA" id="ARBA00022679"/>
    </source>
</evidence>
<name>A0A3N1HN26_9ACTN</name>
<comment type="caution">
    <text evidence="3">The sequence shown here is derived from an EMBL/GenBank/DDBJ whole genome shotgun (WGS) entry which is preliminary data.</text>
</comment>
<keyword evidence="1 3" id="KW-0489">Methyltransferase</keyword>
<dbReference type="Gene3D" id="3.40.50.150">
    <property type="entry name" value="Vaccinia Virus protein VP39"/>
    <property type="match status" value="1"/>
</dbReference>
<dbReference type="RefSeq" id="WP_123379470.1">
    <property type="nucleotide sequence ID" value="NZ_RJKN01000003.1"/>
</dbReference>
<evidence type="ECO:0000313" key="4">
    <source>
        <dbReference type="Proteomes" id="UP000276232"/>
    </source>
</evidence>
<dbReference type="GO" id="GO:0008168">
    <property type="term" value="F:methyltransferase activity"/>
    <property type="evidence" value="ECO:0007669"/>
    <property type="project" value="UniProtKB-KW"/>
</dbReference>
<dbReference type="InterPro" id="IPR004398">
    <property type="entry name" value="RNA_MeTrfase_RsmD"/>
</dbReference>
<dbReference type="GO" id="GO:0031167">
    <property type="term" value="P:rRNA methylation"/>
    <property type="evidence" value="ECO:0007669"/>
    <property type="project" value="InterPro"/>
</dbReference>
<keyword evidence="2 3" id="KW-0808">Transferase</keyword>
<dbReference type="SUPFAM" id="SSF53335">
    <property type="entry name" value="S-adenosyl-L-methionine-dependent methyltransferases"/>
    <property type="match status" value="1"/>
</dbReference>
<dbReference type="EMBL" id="RJKN01000003">
    <property type="protein sequence ID" value="ROP43772.1"/>
    <property type="molecule type" value="Genomic_DNA"/>
</dbReference>
<dbReference type="InParanoid" id="A0A3N1HN26"/>
<dbReference type="OrthoDB" id="9803017at2"/>
<evidence type="ECO:0000313" key="3">
    <source>
        <dbReference type="EMBL" id="ROP43772.1"/>
    </source>
</evidence>
<dbReference type="AlphaFoldDB" id="A0A3N1HN26"/>
<accession>A0A3N1HN26</accession>
<evidence type="ECO:0000256" key="1">
    <source>
        <dbReference type="ARBA" id="ARBA00022603"/>
    </source>
</evidence>
<dbReference type="FunCoup" id="A0A3N1HN26">
    <property type="interactions" value="195"/>
</dbReference>
<dbReference type="PANTHER" id="PTHR43542">
    <property type="entry name" value="METHYLTRANSFERASE"/>
    <property type="match status" value="1"/>
</dbReference>
<dbReference type="CDD" id="cd02440">
    <property type="entry name" value="AdoMet_MTases"/>
    <property type="match status" value="1"/>
</dbReference>
<dbReference type="InterPro" id="IPR029063">
    <property type="entry name" value="SAM-dependent_MTases_sf"/>
</dbReference>
<dbReference type="PANTHER" id="PTHR43542:SF1">
    <property type="entry name" value="METHYLTRANSFERASE"/>
    <property type="match status" value="1"/>
</dbReference>
<dbReference type="Proteomes" id="UP000276232">
    <property type="component" value="Unassembled WGS sequence"/>
</dbReference>